<evidence type="ECO:0000313" key="4">
    <source>
        <dbReference type="Proteomes" id="UP000235145"/>
    </source>
</evidence>
<dbReference type="Pfam" id="PF03134">
    <property type="entry name" value="TB2_DP1_HVA22"/>
    <property type="match status" value="1"/>
</dbReference>
<evidence type="ECO:0000256" key="1">
    <source>
        <dbReference type="RuleBase" id="RU362006"/>
    </source>
</evidence>
<sequence length="199" mass="22442">MASLGSSINMPTKAGLRLLLVPLNSNIVIKTACCTVGVALPVYSTFKAIEAKDPNEQHKWLLYWAVYGSFSVGEIFADRFISWFPLYYHIKFAFLAWLQLPTTSGAKQLYMNHLLPFLSKHEARLDQIAGLFYNKMDKFVSAHQGEFEFMKTKIIKILMSGKQLVNGSSQPVATQERRAIVDPREQVETSDSTDEVKSS</sequence>
<feature type="region of interest" description="Disordered" evidence="2">
    <location>
        <begin position="169"/>
        <end position="199"/>
    </location>
</feature>
<accession>A0A9R1WU93</accession>
<gene>
    <name evidence="3" type="ORF">LSAT_V11C900499780</name>
</gene>
<dbReference type="InterPro" id="IPR004345">
    <property type="entry name" value="TB2_DP1_HVA22"/>
</dbReference>
<organism evidence="3 4">
    <name type="scientific">Lactuca sativa</name>
    <name type="common">Garden lettuce</name>
    <dbReference type="NCBI Taxonomy" id="4236"/>
    <lineage>
        <taxon>Eukaryota</taxon>
        <taxon>Viridiplantae</taxon>
        <taxon>Streptophyta</taxon>
        <taxon>Embryophyta</taxon>
        <taxon>Tracheophyta</taxon>
        <taxon>Spermatophyta</taxon>
        <taxon>Magnoliopsida</taxon>
        <taxon>eudicotyledons</taxon>
        <taxon>Gunneridae</taxon>
        <taxon>Pentapetalae</taxon>
        <taxon>asterids</taxon>
        <taxon>campanulids</taxon>
        <taxon>Asterales</taxon>
        <taxon>Asteraceae</taxon>
        <taxon>Cichorioideae</taxon>
        <taxon>Cichorieae</taxon>
        <taxon>Lactucinae</taxon>
        <taxon>Lactuca</taxon>
    </lineage>
</organism>
<keyword evidence="4" id="KW-1185">Reference proteome</keyword>
<dbReference type="AlphaFoldDB" id="A0A9R1WU93"/>
<comment type="similarity">
    <text evidence="1">Belongs to the DP1 family.</text>
</comment>
<dbReference type="Gramene" id="rna-gnl|WGS:NBSK|LSAT_9X109361_mrna">
    <property type="protein sequence ID" value="cds-PLY81013.1"/>
    <property type="gene ID" value="gene-LSAT_9X109361"/>
</dbReference>
<dbReference type="Proteomes" id="UP000235145">
    <property type="component" value="Unassembled WGS sequence"/>
</dbReference>
<comment type="subcellular location">
    <subcellularLocation>
        <location evidence="1">Membrane</location>
        <topology evidence="1">Multi-pass membrane protein</topology>
    </subcellularLocation>
</comment>
<proteinExistence type="inferred from homology"/>
<feature type="compositionally biased region" description="Basic and acidic residues" evidence="2">
    <location>
        <begin position="175"/>
        <end position="187"/>
    </location>
</feature>
<name>A0A9R1WU93_LACSA</name>
<reference evidence="3 4" key="1">
    <citation type="journal article" date="2017" name="Nat. Commun.">
        <title>Genome assembly with in vitro proximity ligation data and whole-genome triplication in lettuce.</title>
        <authorList>
            <person name="Reyes-Chin-Wo S."/>
            <person name="Wang Z."/>
            <person name="Yang X."/>
            <person name="Kozik A."/>
            <person name="Arikit S."/>
            <person name="Song C."/>
            <person name="Xia L."/>
            <person name="Froenicke L."/>
            <person name="Lavelle D.O."/>
            <person name="Truco M.J."/>
            <person name="Xia R."/>
            <person name="Zhu S."/>
            <person name="Xu C."/>
            <person name="Xu H."/>
            <person name="Xu X."/>
            <person name="Cox K."/>
            <person name="Korf I."/>
            <person name="Meyers B.C."/>
            <person name="Michelmore R.W."/>
        </authorList>
    </citation>
    <scope>NUCLEOTIDE SEQUENCE [LARGE SCALE GENOMIC DNA]</scope>
    <source>
        <strain evidence="4">cv. Salinas</strain>
        <tissue evidence="3">Seedlings</tissue>
    </source>
</reference>
<dbReference type="PANTHER" id="PTHR12300:SF175">
    <property type="entry name" value="HVA22-LIKE PROTEIN"/>
    <property type="match status" value="1"/>
</dbReference>
<comment type="caution">
    <text evidence="3">The sequence shown here is derived from an EMBL/GenBank/DDBJ whole genome shotgun (WGS) entry which is preliminary data.</text>
</comment>
<evidence type="ECO:0000256" key="2">
    <source>
        <dbReference type="SAM" id="MobiDB-lite"/>
    </source>
</evidence>
<dbReference type="GO" id="GO:0016020">
    <property type="term" value="C:membrane"/>
    <property type="evidence" value="ECO:0007669"/>
    <property type="project" value="UniProtKB-SubCell"/>
</dbReference>
<dbReference type="OrthoDB" id="10009287at2759"/>
<evidence type="ECO:0000313" key="3">
    <source>
        <dbReference type="EMBL" id="KAJ0186699.1"/>
    </source>
</evidence>
<dbReference type="EMBL" id="NBSK02000009">
    <property type="protein sequence ID" value="KAJ0186699.1"/>
    <property type="molecule type" value="Genomic_DNA"/>
</dbReference>
<dbReference type="PANTHER" id="PTHR12300">
    <property type="entry name" value="HVA22-LIKE PROTEINS"/>
    <property type="match status" value="1"/>
</dbReference>
<protein>
    <recommendedName>
        <fullName evidence="1">HVA22-like protein</fullName>
    </recommendedName>
</protein>